<keyword evidence="2" id="KW-1185">Reference proteome</keyword>
<accession>A0AAD5QUX5</accession>
<reference evidence="1" key="1">
    <citation type="submission" date="2021-06" db="EMBL/GenBank/DDBJ databases">
        <title>Parelaphostrongylus tenuis whole genome reference sequence.</title>
        <authorList>
            <person name="Garwood T.J."/>
            <person name="Larsen P.A."/>
            <person name="Fountain-Jones N.M."/>
            <person name="Garbe J.R."/>
            <person name="Macchietto M.G."/>
            <person name="Kania S.A."/>
            <person name="Gerhold R.W."/>
            <person name="Richards J.E."/>
            <person name="Wolf T.M."/>
        </authorList>
    </citation>
    <scope>NUCLEOTIDE SEQUENCE</scope>
    <source>
        <strain evidence="1">MNPRO001-30</strain>
        <tissue evidence="1">Meninges</tissue>
    </source>
</reference>
<dbReference type="AlphaFoldDB" id="A0AAD5QUX5"/>
<gene>
    <name evidence="1" type="ORF">KIN20_019211</name>
</gene>
<protein>
    <submittedName>
        <fullName evidence="1">Uncharacterized protein</fullName>
    </submittedName>
</protein>
<evidence type="ECO:0000313" key="2">
    <source>
        <dbReference type="Proteomes" id="UP001196413"/>
    </source>
</evidence>
<name>A0AAD5QUX5_PARTN</name>
<dbReference type="Proteomes" id="UP001196413">
    <property type="component" value="Unassembled WGS sequence"/>
</dbReference>
<evidence type="ECO:0000313" key="1">
    <source>
        <dbReference type="EMBL" id="KAJ1360281.1"/>
    </source>
</evidence>
<comment type="caution">
    <text evidence="1">The sequence shown here is derived from an EMBL/GenBank/DDBJ whole genome shotgun (WGS) entry which is preliminary data.</text>
</comment>
<proteinExistence type="predicted"/>
<organism evidence="1 2">
    <name type="scientific">Parelaphostrongylus tenuis</name>
    <name type="common">Meningeal worm</name>
    <dbReference type="NCBI Taxonomy" id="148309"/>
    <lineage>
        <taxon>Eukaryota</taxon>
        <taxon>Metazoa</taxon>
        <taxon>Ecdysozoa</taxon>
        <taxon>Nematoda</taxon>
        <taxon>Chromadorea</taxon>
        <taxon>Rhabditida</taxon>
        <taxon>Rhabditina</taxon>
        <taxon>Rhabditomorpha</taxon>
        <taxon>Strongyloidea</taxon>
        <taxon>Metastrongylidae</taxon>
        <taxon>Parelaphostrongylus</taxon>
    </lineage>
</organism>
<dbReference type="EMBL" id="JAHQIW010003834">
    <property type="protein sequence ID" value="KAJ1360281.1"/>
    <property type="molecule type" value="Genomic_DNA"/>
</dbReference>
<sequence>MDVMEPEFPSSAVEIGRYDCMVAANSARKNITSHKSIRKHKQQQLGKNCLYCRSSFHSAQSATFM</sequence>